<dbReference type="Gene3D" id="2.70.98.10">
    <property type="match status" value="1"/>
</dbReference>
<dbReference type="RefSeq" id="WP_078768589.1">
    <property type="nucleotide sequence ID" value="NZ_FUWW01000011.1"/>
</dbReference>
<evidence type="ECO:0000256" key="2">
    <source>
        <dbReference type="ARBA" id="ARBA00005028"/>
    </source>
</evidence>
<dbReference type="Proteomes" id="UP000190657">
    <property type="component" value="Unassembled WGS sequence"/>
</dbReference>
<dbReference type="OrthoDB" id="9779408at2"/>
<dbReference type="InterPro" id="IPR018052">
    <property type="entry name" value="Ald1_epimerase_CS"/>
</dbReference>
<evidence type="ECO:0000256" key="3">
    <source>
        <dbReference type="ARBA" id="ARBA00006206"/>
    </source>
</evidence>
<evidence type="ECO:0000256" key="8">
    <source>
        <dbReference type="PIRNR" id="PIRNR005096"/>
    </source>
</evidence>
<dbReference type="STRING" id="290054.SAMN02745114_01111"/>
<feature type="binding site" evidence="10">
    <location>
        <position position="248"/>
    </location>
    <ligand>
        <name>beta-D-galactose</name>
        <dbReference type="ChEBI" id="CHEBI:27667"/>
    </ligand>
</feature>
<dbReference type="EC" id="5.1.3.3" evidence="4 8"/>
<sequence length="350" mass="39240">MVEKSIFGTLADGTAIDLYKITNKSGAFVTLQTLGAGIQSINVPDKNGVLADVVLGFDNPLDYTNPDLGYQGLIVGRWANRIRGAKFTFNGEEYTTPMNQGQWTLHSGGRFSFTPWDVEETGENYVVFKRFSPDGEDGFGGNFTMRVKYTFTEDNTLRLEYSILSDKDTVANPTNHAYFNLSGNPDETVETHFLKINANYFTETDDDQLPTGELAEVEGTMMDFRESKQIGKDIDKPFRAVIDGIGYDNNFCLYKKDFTLQEAAVLEHKESGRVLEVFTDLPGIQLYCGGWLAKQGNPGKANGKVTYRRGAALETQFYPDTVHFADVFPSRFVKANEEFKTTTEFRFSVK</sequence>
<feature type="active site" description="Proton acceptor" evidence="9">
    <location>
        <position position="314"/>
    </location>
</feature>
<dbReference type="InterPro" id="IPR008183">
    <property type="entry name" value="Aldose_1/G6P_1-epimerase"/>
</dbReference>
<evidence type="ECO:0000256" key="6">
    <source>
        <dbReference type="ARBA" id="ARBA00023235"/>
    </source>
</evidence>
<dbReference type="Pfam" id="PF01263">
    <property type="entry name" value="Aldose_epim"/>
    <property type="match status" value="1"/>
</dbReference>
<reference evidence="12 13" key="1">
    <citation type="submission" date="2017-02" db="EMBL/GenBank/DDBJ databases">
        <authorList>
            <person name="Peterson S.W."/>
        </authorList>
    </citation>
    <scope>NUCLEOTIDE SEQUENCE [LARGE SCALE GENOMIC DNA]</scope>
    <source>
        <strain evidence="12 13">ATCC 51222</strain>
    </source>
</reference>
<evidence type="ECO:0000256" key="7">
    <source>
        <dbReference type="ARBA" id="ARBA00023277"/>
    </source>
</evidence>
<dbReference type="NCBIfam" id="NF008277">
    <property type="entry name" value="PRK11055.1"/>
    <property type="match status" value="1"/>
</dbReference>
<dbReference type="UniPathway" id="UPA00242"/>
<dbReference type="InterPro" id="IPR047215">
    <property type="entry name" value="Galactose_mutarotase-like"/>
</dbReference>
<evidence type="ECO:0000256" key="4">
    <source>
        <dbReference type="ARBA" id="ARBA00013185"/>
    </source>
</evidence>
<keyword evidence="7 8" id="KW-0119">Carbohydrate metabolism</keyword>
<dbReference type="GO" id="GO:0006006">
    <property type="term" value="P:glucose metabolic process"/>
    <property type="evidence" value="ECO:0007669"/>
    <property type="project" value="TreeGrafter"/>
</dbReference>
<evidence type="ECO:0000313" key="13">
    <source>
        <dbReference type="Proteomes" id="UP000190657"/>
    </source>
</evidence>
<feature type="active site" description="Proton donor" evidence="9">
    <location>
        <position position="176"/>
    </location>
</feature>
<evidence type="ECO:0000313" key="12">
    <source>
        <dbReference type="EMBL" id="SJZ61921.1"/>
    </source>
</evidence>
<name>A0A1T4M4S8_9FIRM</name>
<comment type="pathway">
    <text evidence="2 8">Carbohydrate metabolism; hexose metabolism.</text>
</comment>
<dbReference type="SUPFAM" id="SSF74650">
    <property type="entry name" value="Galactose mutarotase-like"/>
    <property type="match status" value="1"/>
</dbReference>
<comment type="catalytic activity">
    <reaction evidence="1 8">
        <text>alpha-D-glucose = beta-D-glucose</text>
        <dbReference type="Rhea" id="RHEA:10264"/>
        <dbReference type="ChEBI" id="CHEBI:15903"/>
        <dbReference type="ChEBI" id="CHEBI:17925"/>
        <dbReference type="EC" id="5.1.3.3"/>
    </reaction>
</comment>
<dbReference type="EMBL" id="FUWW01000011">
    <property type="protein sequence ID" value="SJZ61921.1"/>
    <property type="molecule type" value="Genomic_DNA"/>
</dbReference>
<dbReference type="InterPro" id="IPR011013">
    <property type="entry name" value="Gal_mutarotase_sf_dom"/>
</dbReference>
<feature type="binding site" evidence="11">
    <location>
        <begin position="176"/>
        <end position="178"/>
    </location>
    <ligand>
        <name>beta-D-galactose</name>
        <dbReference type="ChEBI" id="CHEBI:27667"/>
    </ligand>
</feature>
<evidence type="ECO:0000256" key="11">
    <source>
        <dbReference type="PIRSR" id="PIRSR005096-3"/>
    </source>
</evidence>
<evidence type="ECO:0000256" key="1">
    <source>
        <dbReference type="ARBA" id="ARBA00001614"/>
    </source>
</evidence>
<keyword evidence="13" id="KW-1185">Reference proteome</keyword>
<dbReference type="InterPro" id="IPR014718">
    <property type="entry name" value="GH-type_carb-bd"/>
</dbReference>
<dbReference type="GO" id="GO:0030246">
    <property type="term" value="F:carbohydrate binding"/>
    <property type="evidence" value="ECO:0007669"/>
    <property type="project" value="InterPro"/>
</dbReference>
<keyword evidence="6 8" id="KW-0413">Isomerase</keyword>
<protein>
    <recommendedName>
        <fullName evidence="5 8">Aldose 1-epimerase</fullName>
        <ecNumber evidence="4 8">5.1.3.3</ecNumber>
    </recommendedName>
</protein>
<dbReference type="PANTHER" id="PTHR10091">
    <property type="entry name" value="ALDOSE-1-EPIMERASE"/>
    <property type="match status" value="1"/>
</dbReference>
<evidence type="ECO:0000256" key="10">
    <source>
        <dbReference type="PIRSR" id="PIRSR005096-2"/>
    </source>
</evidence>
<proteinExistence type="inferred from homology"/>
<dbReference type="PANTHER" id="PTHR10091:SF0">
    <property type="entry name" value="GALACTOSE MUTAROTASE"/>
    <property type="match status" value="1"/>
</dbReference>
<dbReference type="PIRSF" id="PIRSF005096">
    <property type="entry name" value="GALM"/>
    <property type="match status" value="1"/>
</dbReference>
<dbReference type="GO" id="GO:0004034">
    <property type="term" value="F:aldose 1-epimerase activity"/>
    <property type="evidence" value="ECO:0007669"/>
    <property type="project" value="UniProtKB-EC"/>
</dbReference>
<accession>A0A1T4M4S8</accession>
<comment type="similarity">
    <text evidence="3 8">Belongs to the aldose epimerase family.</text>
</comment>
<evidence type="ECO:0000256" key="9">
    <source>
        <dbReference type="PIRSR" id="PIRSR005096-1"/>
    </source>
</evidence>
<dbReference type="InterPro" id="IPR015443">
    <property type="entry name" value="Aldose_1-epimerase"/>
</dbReference>
<organism evidence="12 13">
    <name type="scientific">Eubacterium coprostanoligenes</name>
    <dbReference type="NCBI Taxonomy" id="290054"/>
    <lineage>
        <taxon>Bacteria</taxon>
        <taxon>Bacillati</taxon>
        <taxon>Bacillota</taxon>
        <taxon>Clostridia</taxon>
        <taxon>Eubacteriales</taxon>
        <taxon>Eubacteriaceae</taxon>
        <taxon>Eubacterium</taxon>
    </lineage>
</organism>
<evidence type="ECO:0000256" key="5">
    <source>
        <dbReference type="ARBA" id="ARBA00014165"/>
    </source>
</evidence>
<dbReference type="GO" id="GO:0033499">
    <property type="term" value="P:galactose catabolic process via UDP-galactose, Leloir pathway"/>
    <property type="evidence" value="ECO:0007669"/>
    <property type="project" value="TreeGrafter"/>
</dbReference>
<feature type="binding site" evidence="11">
    <location>
        <begin position="80"/>
        <end position="81"/>
    </location>
    <ligand>
        <name>beta-D-galactose</name>
        <dbReference type="ChEBI" id="CHEBI:27667"/>
    </ligand>
</feature>
<dbReference type="PROSITE" id="PS00545">
    <property type="entry name" value="ALDOSE_1_EPIMERASE"/>
    <property type="match status" value="1"/>
</dbReference>
<dbReference type="AlphaFoldDB" id="A0A1T4M4S8"/>
<gene>
    <name evidence="12" type="ORF">SAMN02745114_01111</name>
</gene>
<dbReference type="CDD" id="cd09019">
    <property type="entry name" value="galactose_mutarotase_like"/>
    <property type="match status" value="1"/>
</dbReference>